<dbReference type="PANTHER" id="PTHR34293">
    <property type="entry name" value="HTH-TYPE TRANSCRIPTIONAL REGULATOR TRMBL2"/>
    <property type="match status" value="1"/>
</dbReference>
<evidence type="ECO:0000313" key="3">
    <source>
        <dbReference type="EMBL" id="CZQ86439.1"/>
    </source>
</evidence>
<dbReference type="InterPro" id="IPR002831">
    <property type="entry name" value="Tscrpt_reg_TrmB_N"/>
</dbReference>
<dbReference type="InterPro" id="IPR051797">
    <property type="entry name" value="TrmB-like"/>
</dbReference>
<evidence type="ECO:0000259" key="1">
    <source>
        <dbReference type="Pfam" id="PF01978"/>
    </source>
</evidence>
<proteinExistence type="predicted"/>
<gene>
    <name evidence="3" type="ORF">Tpal_772</name>
</gene>
<evidence type="ECO:0000313" key="4">
    <source>
        <dbReference type="Proteomes" id="UP000242754"/>
    </source>
</evidence>
<dbReference type="InterPro" id="IPR021586">
    <property type="entry name" value="Tscrpt_reg_TrmB_C"/>
</dbReference>
<keyword evidence="4" id="KW-1185">Reference proteome</keyword>
<dbReference type="Pfam" id="PF11495">
    <property type="entry name" value="Regulator_TrmB"/>
    <property type="match status" value="1"/>
</dbReference>
<name>A0A143YDT8_9LACT</name>
<protein>
    <submittedName>
        <fullName evidence="3">Sugar-specific transcriptional regulator trmb</fullName>
    </submittedName>
</protein>
<accession>A0A143YDT8</accession>
<dbReference type="SUPFAM" id="SSF46785">
    <property type="entry name" value="Winged helix' DNA-binding domain"/>
    <property type="match status" value="1"/>
</dbReference>
<dbReference type="AlphaFoldDB" id="A0A143YDT8"/>
<organism evidence="3 4">
    <name type="scientific">Trichococcus palustris</name>
    <dbReference type="NCBI Taxonomy" id="140314"/>
    <lineage>
        <taxon>Bacteria</taxon>
        <taxon>Bacillati</taxon>
        <taxon>Bacillota</taxon>
        <taxon>Bacilli</taxon>
        <taxon>Lactobacillales</taxon>
        <taxon>Carnobacteriaceae</taxon>
        <taxon>Trichococcus</taxon>
    </lineage>
</organism>
<feature type="domain" description="Transcription regulator TrmB N-terminal" evidence="1">
    <location>
        <begin position="2"/>
        <end position="69"/>
    </location>
</feature>
<dbReference type="CDD" id="cd09124">
    <property type="entry name" value="PLDc_like_TrmB_middle"/>
    <property type="match status" value="1"/>
</dbReference>
<reference evidence="3 4" key="1">
    <citation type="submission" date="2016-02" db="EMBL/GenBank/DDBJ databases">
        <authorList>
            <person name="Wen L."/>
            <person name="He K."/>
            <person name="Yang H."/>
        </authorList>
    </citation>
    <scope>NUCLEOTIDE SEQUENCE [LARGE SCALE GENOMIC DNA]</scope>
    <source>
        <strain evidence="3">Trichococcus palustris</strain>
    </source>
</reference>
<sequence length="229" mass="25564">MLTQFNLTRHEATIYLRLLSDGDLNGYEVSKITGISRSNAYASLASLVEKGGAFVIEGPTTRYTPVPIEEFCGNKIRKLQETKQTLIKSIPNKREEAEGYITITGESHILNKMKNMIAEAKSRVYLSVSGEILQELLPEMEDAISREIKIVIITDVPFTMEGTIVHMMEKSKQQIRIIADSANVLTGDIDDGEYSTCLYSGKKNLVDLLKDSLRNEITLIEMTRGSANI</sequence>
<dbReference type="PANTHER" id="PTHR34293:SF1">
    <property type="entry name" value="HTH-TYPE TRANSCRIPTIONAL REGULATOR TRMBL2"/>
    <property type="match status" value="1"/>
</dbReference>
<dbReference type="STRING" id="140314.SAMN04488076_101256"/>
<dbReference type="Proteomes" id="UP000242754">
    <property type="component" value="Unassembled WGS sequence"/>
</dbReference>
<dbReference type="InterPro" id="IPR036390">
    <property type="entry name" value="WH_DNA-bd_sf"/>
</dbReference>
<feature type="domain" description="Transcription regulator TrmB C-terminal" evidence="2">
    <location>
        <begin position="102"/>
        <end position="190"/>
    </location>
</feature>
<dbReference type="Pfam" id="PF01978">
    <property type="entry name" value="TrmB"/>
    <property type="match status" value="1"/>
</dbReference>
<evidence type="ECO:0000259" key="2">
    <source>
        <dbReference type="Pfam" id="PF11495"/>
    </source>
</evidence>
<dbReference type="EMBL" id="FJNE01000002">
    <property type="protein sequence ID" value="CZQ86439.1"/>
    <property type="molecule type" value="Genomic_DNA"/>
</dbReference>
<dbReference type="InterPro" id="IPR036388">
    <property type="entry name" value="WH-like_DNA-bd_sf"/>
</dbReference>
<dbReference type="Gene3D" id="1.10.10.10">
    <property type="entry name" value="Winged helix-like DNA-binding domain superfamily/Winged helix DNA-binding domain"/>
    <property type="match status" value="1"/>
</dbReference>